<evidence type="ECO:0000313" key="6">
    <source>
        <dbReference type="EMBL" id="SEA48772.1"/>
    </source>
</evidence>
<gene>
    <name evidence="6" type="ORF">SAMN05660909_02135</name>
</gene>
<dbReference type="PROSITE" id="PS01081">
    <property type="entry name" value="HTH_TETR_1"/>
    <property type="match status" value="1"/>
</dbReference>
<dbReference type="OrthoDB" id="9798857at2"/>
<dbReference type="InterPro" id="IPR001647">
    <property type="entry name" value="HTH_TetR"/>
</dbReference>
<dbReference type="InterPro" id="IPR036271">
    <property type="entry name" value="Tet_transcr_reg_TetR-rel_C_sf"/>
</dbReference>
<dbReference type="Proteomes" id="UP000199656">
    <property type="component" value="Unassembled WGS sequence"/>
</dbReference>
<dbReference type="Pfam" id="PF00440">
    <property type="entry name" value="TetR_N"/>
    <property type="match status" value="1"/>
</dbReference>
<dbReference type="EMBL" id="FNRL01000008">
    <property type="protein sequence ID" value="SEA48772.1"/>
    <property type="molecule type" value="Genomic_DNA"/>
</dbReference>
<keyword evidence="2 4" id="KW-0238">DNA-binding</keyword>
<evidence type="ECO:0000259" key="5">
    <source>
        <dbReference type="PROSITE" id="PS50977"/>
    </source>
</evidence>
<dbReference type="Gene3D" id="1.10.357.10">
    <property type="entry name" value="Tetracycline Repressor, domain 2"/>
    <property type="match status" value="1"/>
</dbReference>
<feature type="DNA-binding region" description="H-T-H motif" evidence="4">
    <location>
        <begin position="28"/>
        <end position="47"/>
    </location>
</feature>
<keyword evidence="1" id="KW-0805">Transcription regulation</keyword>
<dbReference type="PANTHER" id="PTHR47506:SF1">
    <property type="entry name" value="HTH-TYPE TRANSCRIPTIONAL REGULATOR YJDC"/>
    <property type="match status" value="1"/>
</dbReference>
<evidence type="ECO:0000256" key="3">
    <source>
        <dbReference type="ARBA" id="ARBA00023163"/>
    </source>
</evidence>
<dbReference type="RefSeq" id="WP_089761410.1">
    <property type="nucleotide sequence ID" value="NZ_BKAT01000011.1"/>
</dbReference>
<protein>
    <submittedName>
        <fullName evidence="6">Transcriptional regulator, TetR family</fullName>
    </submittedName>
</protein>
<evidence type="ECO:0000256" key="2">
    <source>
        <dbReference type="ARBA" id="ARBA00023125"/>
    </source>
</evidence>
<dbReference type="InterPro" id="IPR023772">
    <property type="entry name" value="DNA-bd_HTH_TetR-type_CS"/>
</dbReference>
<dbReference type="Pfam" id="PF16925">
    <property type="entry name" value="TetR_C_13"/>
    <property type="match status" value="1"/>
</dbReference>
<dbReference type="SUPFAM" id="SSF48498">
    <property type="entry name" value="Tetracyclin repressor-like, C-terminal domain"/>
    <property type="match status" value="1"/>
</dbReference>
<keyword evidence="3" id="KW-0804">Transcription</keyword>
<dbReference type="PANTHER" id="PTHR47506">
    <property type="entry name" value="TRANSCRIPTIONAL REGULATORY PROTEIN"/>
    <property type="match status" value="1"/>
</dbReference>
<dbReference type="GO" id="GO:0003677">
    <property type="term" value="F:DNA binding"/>
    <property type="evidence" value="ECO:0007669"/>
    <property type="project" value="UniProtKB-UniRule"/>
</dbReference>
<dbReference type="SUPFAM" id="SSF46689">
    <property type="entry name" value="Homeodomain-like"/>
    <property type="match status" value="1"/>
</dbReference>
<evidence type="ECO:0000256" key="4">
    <source>
        <dbReference type="PROSITE-ProRule" id="PRU00335"/>
    </source>
</evidence>
<dbReference type="PROSITE" id="PS50977">
    <property type="entry name" value="HTH_TETR_2"/>
    <property type="match status" value="1"/>
</dbReference>
<sequence>MKKAEATRLNILQKAFELIYVKGYQTTSIDEILATTQVTKGAFYYHFKNKDEMGLAIIDELLKPSFDATFIQPLEKEKNTTKALYDMMYELLMKNDFLKVEYGCPASNFTQEMAPWNKAFTKALNNLSEQWKQAIIKAVETGKKNGMVNAKTDGEQVAVFIMSGYWGIRNLGKLKNSKSVYQVYLKQLKNYLETLR</sequence>
<keyword evidence="7" id="KW-1185">Reference proteome</keyword>
<name>A0A1H4BLT3_9BACT</name>
<evidence type="ECO:0000256" key="1">
    <source>
        <dbReference type="ARBA" id="ARBA00023015"/>
    </source>
</evidence>
<feature type="domain" description="HTH tetR-type" evidence="5">
    <location>
        <begin position="5"/>
        <end position="65"/>
    </location>
</feature>
<accession>A0A1H4BLT3</accession>
<organism evidence="6 7">
    <name type="scientific">Chitinophaga terrae</name>
    <name type="common">ex Kim and Jung 2007</name>
    <dbReference type="NCBI Taxonomy" id="408074"/>
    <lineage>
        <taxon>Bacteria</taxon>
        <taxon>Pseudomonadati</taxon>
        <taxon>Bacteroidota</taxon>
        <taxon>Chitinophagia</taxon>
        <taxon>Chitinophagales</taxon>
        <taxon>Chitinophagaceae</taxon>
        <taxon>Chitinophaga</taxon>
    </lineage>
</organism>
<dbReference type="STRING" id="408074.SAMN05660909_02135"/>
<evidence type="ECO:0000313" key="7">
    <source>
        <dbReference type="Proteomes" id="UP000199656"/>
    </source>
</evidence>
<dbReference type="PRINTS" id="PR00455">
    <property type="entry name" value="HTHTETR"/>
</dbReference>
<proteinExistence type="predicted"/>
<dbReference type="InterPro" id="IPR009057">
    <property type="entry name" value="Homeodomain-like_sf"/>
</dbReference>
<dbReference type="AlphaFoldDB" id="A0A1H4BLT3"/>
<reference evidence="7" key="1">
    <citation type="submission" date="2016-10" db="EMBL/GenBank/DDBJ databases">
        <authorList>
            <person name="Varghese N."/>
            <person name="Submissions S."/>
        </authorList>
    </citation>
    <scope>NUCLEOTIDE SEQUENCE [LARGE SCALE GENOMIC DNA]</scope>
    <source>
        <strain evidence="7">DSM 23920</strain>
    </source>
</reference>
<dbReference type="InterPro" id="IPR011075">
    <property type="entry name" value="TetR_C"/>
</dbReference>